<keyword evidence="3" id="KW-0813">Transport</keyword>
<organism evidence="6 7">
    <name type="scientific">Bowdeniella nasicola</name>
    <dbReference type="NCBI Taxonomy" id="208480"/>
    <lineage>
        <taxon>Bacteria</taxon>
        <taxon>Bacillati</taxon>
        <taxon>Actinomycetota</taxon>
        <taxon>Actinomycetes</taxon>
        <taxon>Actinomycetales</taxon>
        <taxon>Actinomycetaceae</taxon>
        <taxon>Bowdeniella</taxon>
    </lineage>
</organism>
<feature type="signal peptide" evidence="5">
    <location>
        <begin position="1"/>
        <end position="20"/>
    </location>
</feature>
<dbReference type="EMBL" id="FNQV01000015">
    <property type="protein sequence ID" value="SEA68883.1"/>
    <property type="molecule type" value="Genomic_DNA"/>
</dbReference>
<evidence type="ECO:0000313" key="6">
    <source>
        <dbReference type="EMBL" id="SEA68883.1"/>
    </source>
</evidence>
<evidence type="ECO:0000256" key="3">
    <source>
        <dbReference type="ARBA" id="ARBA00022448"/>
    </source>
</evidence>
<dbReference type="OrthoDB" id="1650177at2"/>
<dbReference type="AlphaFoldDB" id="A0A1H4D7T2"/>
<dbReference type="InterPro" id="IPR050490">
    <property type="entry name" value="Bact_solute-bd_prot1"/>
</dbReference>
<dbReference type="PANTHER" id="PTHR43649">
    <property type="entry name" value="ARABINOSE-BINDING PROTEIN-RELATED"/>
    <property type="match status" value="1"/>
</dbReference>
<reference evidence="7" key="1">
    <citation type="submission" date="2016-10" db="EMBL/GenBank/DDBJ databases">
        <authorList>
            <person name="Varghese N."/>
            <person name="Submissions S."/>
        </authorList>
    </citation>
    <scope>NUCLEOTIDE SEQUENCE [LARGE SCALE GENOMIC DNA]</scope>
    <source>
        <strain evidence="7">KPR-1</strain>
    </source>
</reference>
<keyword evidence="7" id="KW-1185">Reference proteome</keyword>
<dbReference type="PANTHER" id="PTHR43649:SF31">
    <property type="entry name" value="SN-GLYCEROL-3-PHOSPHATE-BINDING PERIPLASMIC PROTEIN UGPB"/>
    <property type="match status" value="1"/>
</dbReference>
<dbReference type="Proteomes" id="UP000199288">
    <property type="component" value="Unassembled WGS sequence"/>
</dbReference>
<evidence type="ECO:0000256" key="2">
    <source>
        <dbReference type="ARBA" id="ARBA00008520"/>
    </source>
</evidence>
<dbReference type="Gene3D" id="3.40.190.10">
    <property type="entry name" value="Periplasmic binding protein-like II"/>
    <property type="match status" value="1"/>
</dbReference>
<dbReference type="Pfam" id="PF01547">
    <property type="entry name" value="SBP_bac_1"/>
    <property type="match status" value="1"/>
</dbReference>
<sequence length="449" mass="47546">MRTSRVFAASIAALALGITACSPGSGGSGGSTASSTEKEGSTGATTVTFRLWDENAAKAYKESFDAFTSHNPDIKVNVEVVPWGQYWEQLPLDIQSGDMADIFWTNSSSFALLADNGNLLDIGEVVGNDHDAWIESTATLYERDGKLWGVPQIWDSIALFYNKSLVEEAGVDPANLTWAPDGGEGDTLLDAAKKLTKDGAGKHAGEDGFNADSRVQFGFNSQADLQAIYLNFLGEAGAQFQVEDGDDFAFDSPQGVAAFQYLVDLVNKHHVAPSAADTNQNGDLARDLFVQGKLALFQSGPYSLPAISENADFEWGIAPMVAGPEGRKSVVHSVAALGNAATQNKDATVKVLKWLASKDGQLALASSGAAIPAVVDAQSEYENFWKEKNVDISEFQKAAEGDTLPAPVGAKVNAGMTAFGDTIKEMFLGTIPVADALKKAQEEGNAAMK</sequence>
<protein>
    <submittedName>
        <fullName evidence="6">Multiple sugar transport system substrate-binding protein</fullName>
    </submittedName>
</protein>
<name>A0A1H4D7T2_9ACTO</name>
<proteinExistence type="inferred from homology"/>
<keyword evidence="4 5" id="KW-0732">Signal</keyword>
<evidence type="ECO:0000256" key="4">
    <source>
        <dbReference type="ARBA" id="ARBA00022729"/>
    </source>
</evidence>
<dbReference type="GO" id="GO:0030313">
    <property type="term" value="C:cell envelope"/>
    <property type="evidence" value="ECO:0007669"/>
    <property type="project" value="UniProtKB-SubCell"/>
</dbReference>
<gene>
    <name evidence="6" type="ORF">SAMN02910418_02179</name>
</gene>
<feature type="chain" id="PRO_5038426236" evidence="5">
    <location>
        <begin position="21"/>
        <end position="449"/>
    </location>
</feature>
<evidence type="ECO:0000313" key="7">
    <source>
        <dbReference type="Proteomes" id="UP000199288"/>
    </source>
</evidence>
<keyword evidence="6" id="KW-0762">Sugar transport</keyword>
<evidence type="ECO:0000256" key="5">
    <source>
        <dbReference type="SAM" id="SignalP"/>
    </source>
</evidence>
<comment type="similarity">
    <text evidence="2">Belongs to the bacterial solute-binding protein 1 family.</text>
</comment>
<evidence type="ECO:0000256" key="1">
    <source>
        <dbReference type="ARBA" id="ARBA00004196"/>
    </source>
</evidence>
<dbReference type="PROSITE" id="PS51257">
    <property type="entry name" value="PROKAR_LIPOPROTEIN"/>
    <property type="match status" value="1"/>
</dbReference>
<dbReference type="InterPro" id="IPR006059">
    <property type="entry name" value="SBP"/>
</dbReference>
<dbReference type="CDD" id="cd13585">
    <property type="entry name" value="PBP2_TMBP_like"/>
    <property type="match status" value="1"/>
</dbReference>
<accession>A0A1H4D7T2</accession>
<comment type="subcellular location">
    <subcellularLocation>
        <location evidence="1">Cell envelope</location>
    </subcellularLocation>
</comment>
<dbReference type="SUPFAM" id="SSF53850">
    <property type="entry name" value="Periplasmic binding protein-like II"/>
    <property type="match status" value="1"/>
</dbReference>
<dbReference type="RefSeq" id="WP_092565804.1">
    <property type="nucleotide sequence ID" value="NZ_FNQV01000015.1"/>
</dbReference>